<comment type="caution">
    <text evidence="2">The sequence shown here is derived from an EMBL/GenBank/DDBJ whole genome shotgun (WGS) entry which is preliminary data.</text>
</comment>
<feature type="region of interest" description="Disordered" evidence="1">
    <location>
        <begin position="1"/>
        <end position="97"/>
    </location>
</feature>
<protein>
    <submittedName>
        <fullName evidence="2">Uncharacterized protein</fullName>
    </submittedName>
</protein>
<dbReference type="EMBL" id="LCYG01000032">
    <property type="protein sequence ID" value="KLK92595.1"/>
    <property type="molecule type" value="Genomic_DNA"/>
</dbReference>
<dbReference type="AlphaFoldDB" id="A0A0H1RBI0"/>
<evidence type="ECO:0000313" key="3">
    <source>
        <dbReference type="Proteomes" id="UP000035489"/>
    </source>
</evidence>
<evidence type="ECO:0000313" key="2">
    <source>
        <dbReference type="EMBL" id="KLK92595.1"/>
    </source>
</evidence>
<dbReference type="PATRIC" id="fig|1225564.3.peg.3404"/>
<name>A0A0H1RBI0_9HYPH</name>
<evidence type="ECO:0000256" key="1">
    <source>
        <dbReference type="SAM" id="MobiDB-lite"/>
    </source>
</evidence>
<keyword evidence="3" id="KW-1185">Reference proteome</keyword>
<sequence length="97" mass="10292">MILFGQGHEPRTSSAVPPKDVKTVEVSMAGTKQPNQDAGLENLSVNSRRRSGAEENGTGNPAHQNGKHDPTESAKVPDQQIPVEQSPGIDDTEGHPT</sequence>
<accession>A0A0H1RBI0</accession>
<dbReference type="Proteomes" id="UP000035489">
    <property type="component" value="Unassembled WGS sequence"/>
</dbReference>
<gene>
    <name evidence="2" type="ORF">AA309_12870</name>
</gene>
<proteinExistence type="predicted"/>
<reference evidence="2 3" key="1">
    <citation type="submission" date="2015-05" db="EMBL/GenBank/DDBJ databases">
        <title>Draft genome sequence of Microvirga vignae strain BR3299, a novel nitrogen fixing bacteria isolated from Brazil semi-aired region.</title>
        <authorList>
            <person name="Zilli J.E."/>
            <person name="Passos S.R."/>
            <person name="Leite J."/>
            <person name="Baldani J.I."/>
            <person name="Xavier G.R."/>
            <person name="Rumjaneck N.G."/>
            <person name="Simoes-Araujo J.L."/>
        </authorList>
    </citation>
    <scope>NUCLEOTIDE SEQUENCE [LARGE SCALE GENOMIC DNA]</scope>
    <source>
        <strain evidence="2 3">BR3299</strain>
    </source>
</reference>
<organism evidence="2 3">
    <name type="scientific">Microvirga vignae</name>
    <dbReference type="NCBI Taxonomy" id="1225564"/>
    <lineage>
        <taxon>Bacteria</taxon>
        <taxon>Pseudomonadati</taxon>
        <taxon>Pseudomonadota</taxon>
        <taxon>Alphaproteobacteria</taxon>
        <taxon>Hyphomicrobiales</taxon>
        <taxon>Methylobacteriaceae</taxon>
        <taxon>Microvirga</taxon>
    </lineage>
</organism>